<protein>
    <submittedName>
        <fullName evidence="1">Uncharacterized protein</fullName>
    </submittedName>
</protein>
<evidence type="ECO:0000313" key="1">
    <source>
        <dbReference type="EMBL" id="OZY58851.1"/>
    </source>
</evidence>
<proteinExistence type="predicted"/>
<dbReference type="Proteomes" id="UP000215788">
    <property type="component" value="Unassembled WGS sequence"/>
</dbReference>
<evidence type="ECO:0000313" key="2">
    <source>
        <dbReference type="Proteomes" id="UP000215788"/>
    </source>
</evidence>
<dbReference type="EMBL" id="NQKI01000021">
    <property type="protein sequence ID" value="OZY58851.1"/>
    <property type="molecule type" value="Genomic_DNA"/>
</dbReference>
<comment type="caution">
    <text evidence="1">The sequence shown here is derived from an EMBL/GenBank/DDBJ whole genome shotgun (WGS) entry which is preliminary data.</text>
</comment>
<dbReference type="AlphaFoldDB" id="A0A266N8L4"/>
<sequence>MKITAPHLLAYPCDDEEENLATVCCYSTQGDMFLMSRYPDEDELKISLGDNDPSSLEGIKVTLSPARLLIEVAADDIDAFNGEDHLEICFDENLTDTIELEQTLTLILDGTGTYVSELDVAKT</sequence>
<gene>
    <name evidence="1" type="ORF">CJF39_14095</name>
</gene>
<dbReference type="OrthoDB" id="8912133at2"/>
<dbReference type="RefSeq" id="WP_094993967.1">
    <property type="nucleotide sequence ID" value="NZ_NQKI01000021.1"/>
</dbReference>
<name>A0A266N8L4_9PSED</name>
<organism evidence="1 2">
    <name type="scientific">Pseudomonas lundensis</name>
    <dbReference type="NCBI Taxonomy" id="86185"/>
    <lineage>
        <taxon>Bacteria</taxon>
        <taxon>Pseudomonadati</taxon>
        <taxon>Pseudomonadota</taxon>
        <taxon>Gammaproteobacteria</taxon>
        <taxon>Pseudomonadales</taxon>
        <taxon>Pseudomonadaceae</taxon>
        <taxon>Pseudomonas</taxon>
    </lineage>
</organism>
<reference evidence="1 2" key="1">
    <citation type="submission" date="2017-08" db="EMBL/GenBank/DDBJ databases">
        <title>Genomic and metabolic characterisation of spoilage-associated Pseudomonas species.</title>
        <authorList>
            <person name="Stanborough T."/>
            <person name="Fegan N."/>
            <person name="Powell S.M."/>
            <person name="Singh T."/>
            <person name="Tamplin M.L."/>
            <person name="Chandry P.S."/>
        </authorList>
    </citation>
    <scope>NUCLEOTIDE SEQUENCE [LARGE SCALE GENOMIC DNA]</scope>
    <source>
        <strain evidence="1 2">L1802</strain>
    </source>
</reference>
<accession>A0A266N8L4</accession>